<reference evidence="2 3" key="1">
    <citation type="submission" date="2024-01" db="EMBL/GenBank/DDBJ databases">
        <title>Complete genome of Cladobotryum mycophilum ATHUM6906.</title>
        <authorList>
            <person name="Christinaki A.C."/>
            <person name="Myridakis A.I."/>
            <person name="Kouvelis V.N."/>
        </authorList>
    </citation>
    <scope>NUCLEOTIDE SEQUENCE [LARGE SCALE GENOMIC DNA]</scope>
    <source>
        <strain evidence="2 3">ATHUM6906</strain>
    </source>
</reference>
<proteinExistence type="predicted"/>
<dbReference type="EMBL" id="JAVFKD010000002">
    <property type="protein sequence ID" value="KAK5996374.1"/>
    <property type="molecule type" value="Genomic_DNA"/>
</dbReference>
<evidence type="ECO:0000259" key="1">
    <source>
        <dbReference type="Pfam" id="PF12417"/>
    </source>
</evidence>
<evidence type="ECO:0000313" key="3">
    <source>
        <dbReference type="Proteomes" id="UP001338125"/>
    </source>
</evidence>
<protein>
    <recommendedName>
        <fullName evidence="1">DUF3669 domain-containing protein</fullName>
    </recommendedName>
</protein>
<feature type="domain" description="DUF3669" evidence="1">
    <location>
        <begin position="209"/>
        <end position="266"/>
    </location>
</feature>
<dbReference type="PANTHER" id="PTHR40780:SF3">
    <property type="entry name" value="DUF3669 DOMAIN-CONTAINING PROTEIN"/>
    <property type="match status" value="1"/>
</dbReference>
<organism evidence="2 3">
    <name type="scientific">Cladobotryum mycophilum</name>
    <dbReference type="NCBI Taxonomy" id="491253"/>
    <lineage>
        <taxon>Eukaryota</taxon>
        <taxon>Fungi</taxon>
        <taxon>Dikarya</taxon>
        <taxon>Ascomycota</taxon>
        <taxon>Pezizomycotina</taxon>
        <taxon>Sordariomycetes</taxon>
        <taxon>Hypocreomycetidae</taxon>
        <taxon>Hypocreales</taxon>
        <taxon>Hypocreaceae</taxon>
        <taxon>Cladobotryum</taxon>
    </lineage>
</organism>
<dbReference type="Proteomes" id="UP001338125">
    <property type="component" value="Unassembled WGS sequence"/>
</dbReference>
<dbReference type="InterPro" id="IPR022137">
    <property type="entry name" value="Znf_prot_DUF3669"/>
</dbReference>
<comment type="caution">
    <text evidence="2">The sequence shown here is derived from an EMBL/GenBank/DDBJ whole genome shotgun (WGS) entry which is preliminary data.</text>
</comment>
<sequence>MATDNEVINLAMTHIGFPFSLAYKTTRNKHYQNFNIPESIGFLDSQNVEAWSRILPRLPGGYAPCNAIISEKIMPVNLSVRKLLVQKFIPGVDAEQVLTSRNNEHCLIRPYLGRRRHRRRESQSSTDTPRRRLQVFSLRNFPLHVDQMEEVQINPSFYAEAMADALAFLHWVAKVDGNDVEFVLAEPRSQPTAKTTSSSKSDVLGPHAMWVLDFDCFKDLTFDENGIGQACRCFWRNDPFYPRPGSSNTTDQWLWKIFEQRFLEATLEDQLEREAIGISVEDSLKRMLSIKSVISTTSSFAQRQQAAIGTNSMFREIGTGSVGKVFEHPGTIFAYKLPVTDQHEKMWNNYVMHKRIEASFQSLPSFDGRVEIPRCFWYATPTTNAFWDKHIDSFPDSREFPRKPRYALCMERIFPLPRPIRYALIDKYCPPHGQAQMKTDEANKDCMIRPCFGRVKYGAGV</sequence>
<evidence type="ECO:0000313" key="2">
    <source>
        <dbReference type="EMBL" id="KAK5996374.1"/>
    </source>
</evidence>
<gene>
    <name evidence="2" type="ORF">PT974_01708</name>
</gene>
<name>A0ABR0SW71_9HYPO</name>
<accession>A0ABR0SW71</accession>
<keyword evidence="3" id="KW-1185">Reference proteome</keyword>
<dbReference type="PANTHER" id="PTHR40780">
    <property type="entry name" value="DUF3669 DOMAIN-CONTAINING PROTEIN"/>
    <property type="match status" value="1"/>
</dbReference>
<dbReference type="Pfam" id="PF12417">
    <property type="entry name" value="DUF3669"/>
    <property type="match status" value="1"/>
</dbReference>